<evidence type="ECO:0000313" key="2">
    <source>
        <dbReference type="Proteomes" id="UP000629468"/>
    </source>
</evidence>
<accession>A0A8H7KIM6</accession>
<organism evidence="1 2">
    <name type="scientific">Agaricus bisporus var. burnettii</name>
    <dbReference type="NCBI Taxonomy" id="192524"/>
    <lineage>
        <taxon>Eukaryota</taxon>
        <taxon>Fungi</taxon>
        <taxon>Dikarya</taxon>
        <taxon>Basidiomycota</taxon>
        <taxon>Agaricomycotina</taxon>
        <taxon>Agaricomycetes</taxon>
        <taxon>Agaricomycetidae</taxon>
        <taxon>Agaricales</taxon>
        <taxon>Agaricineae</taxon>
        <taxon>Agaricaceae</taxon>
        <taxon>Agaricus</taxon>
    </lineage>
</organism>
<proteinExistence type="predicted"/>
<sequence>MSNTPHGLLFVFAQCEPGVSTQDFNDWYDGEHAPARLTVPGITSATRYQAVDGEKPDWVAIYDMATTETTKSPEYLSLRDKASDNERALIPRLPVLQRRNYSLITQATKPGLPENAVPGKYLLVVLWSVQEELDADFHKWYDEEHMGDISRVPGWLRGRRYKLVDGVDLVEGKGPEIPGWNYLVTHDWEDGNYTQTQEFIAALQTPWSKKIISGVKGASLRRFELHKNF</sequence>
<dbReference type="EMBL" id="JABXXO010000004">
    <property type="protein sequence ID" value="KAF7778522.1"/>
    <property type="molecule type" value="Genomic_DNA"/>
</dbReference>
<reference evidence="1 2" key="1">
    <citation type="journal article" name="Sci. Rep.">
        <title>Telomere-to-telomere assembled and centromere annotated genomes of the two main subspecies of the button mushroom Agaricus bisporus reveal especially polymorphic chromosome ends.</title>
        <authorList>
            <person name="Sonnenberg A.S.M."/>
            <person name="Sedaghat-Telgerd N."/>
            <person name="Lavrijssen B."/>
            <person name="Ohm R.A."/>
            <person name="Hendrickx P.M."/>
            <person name="Scholtmeijer K."/>
            <person name="Baars J.J.P."/>
            <person name="van Peer A."/>
        </authorList>
    </citation>
    <scope>NUCLEOTIDE SEQUENCE [LARGE SCALE GENOMIC DNA]</scope>
    <source>
        <strain evidence="1 2">H119_p4</strain>
    </source>
</reference>
<evidence type="ECO:0000313" key="1">
    <source>
        <dbReference type="EMBL" id="KAF7778522.1"/>
    </source>
</evidence>
<protein>
    <submittedName>
        <fullName evidence="1">Uncharacterized protein</fullName>
    </submittedName>
</protein>
<comment type="caution">
    <text evidence="1">The sequence shown here is derived from an EMBL/GenBank/DDBJ whole genome shotgun (WGS) entry which is preliminary data.</text>
</comment>
<gene>
    <name evidence="1" type="ORF">Agabi119p4_2867</name>
</gene>
<name>A0A8H7KIM6_AGABI</name>
<dbReference type="Proteomes" id="UP000629468">
    <property type="component" value="Unassembled WGS sequence"/>
</dbReference>
<dbReference type="AlphaFoldDB" id="A0A8H7KIM6"/>
<dbReference type="InterPro" id="IPR011008">
    <property type="entry name" value="Dimeric_a/b-barrel"/>
</dbReference>
<dbReference type="SUPFAM" id="SSF54909">
    <property type="entry name" value="Dimeric alpha+beta barrel"/>
    <property type="match status" value="2"/>
</dbReference>
<dbReference type="OMA" id="YAAIYDI"/>